<evidence type="ECO:0000313" key="1">
    <source>
        <dbReference type="EMBL" id="CAL1357472.1"/>
    </source>
</evidence>
<sequence>MPTKEELLEFDLATEVSRGPMKVKFEKLDQHKKVNARGTSRVVEQDWKKRKRKKWRIKCAGCTNELVNLEGKVGSQGGGDDGNLLFRFNHNYQY</sequence>
<name>A0AAV2CM07_9ROSI</name>
<protein>
    <submittedName>
        <fullName evidence="1">Uncharacterized protein</fullName>
    </submittedName>
</protein>
<evidence type="ECO:0000313" key="2">
    <source>
        <dbReference type="Proteomes" id="UP001497516"/>
    </source>
</evidence>
<proteinExistence type="predicted"/>
<dbReference type="AlphaFoldDB" id="A0AAV2CM07"/>
<accession>A0AAV2CM07</accession>
<keyword evidence="2" id="KW-1185">Reference proteome</keyword>
<gene>
    <name evidence="1" type="ORF">LTRI10_LOCUS5100</name>
</gene>
<dbReference type="EMBL" id="OZ034813">
    <property type="protein sequence ID" value="CAL1357472.1"/>
    <property type="molecule type" value="Genomic_DNA"/>
</dbReference>
<organism evidence="1 2">
    <name type="scientific">Linum trigynum</name>
    <dbReference type="NCBI Taxonomy" id="586398"/>
    <lineage>
        <taxon>Eukaryota</taxon>
        <taxon>Viridiplantae</taxon>
        <taxon>Streptophyta</taxon>
        <taxon>Embryophyta</taxon>
        <taxon>Tracheophyta</taxon>
        <taxon>Spermatophyta</taxon>
        <taxon>Magnoliopsida</taxon>
        <taxon>eudicotyledons</taxon>
        <taxon>Gunneridae</taxon>
        <taxon>Pentapetalae</taxon>
        <taxon>rosids</taxon>
        <taxon>fabids</taxon>
        <taxon>Malpighiales</taxon>
        <taxon>Linaceae</taxon>
        <taxon>Linum</taxon>
    </lineage>
</organism>
<reference evidence="1 2" key="1">
    <citation type="submission" date="2024-04" db="EMBL/GenBank/DDBJ databases">
        <authorList>
            <person name="Fracassetti M."/>
        </authorList>
    </citation>
    <scope>NUCLEOTIDE SEQUENCE [LARGE SCALE GENOMIC DNA]</scope>
</reference>
<dbReference type="Proteomes" id="UP001497516">
    <property type="component" value="Chromosome 1"/>
</dbReference>